<evidence type="ECO:0000256" key="8">
    <source>
        <dbReference type="ARBA" id="ARBA00022741"/>
    </source>
</evidence>
<dbReference type="GO" id="GO:0016263">
    <property type="term" value="F:glycoprotein-N-acetylgalactosamine 3-beta-galactosyltransferase activity"/>
    <property type="evidence" value="ECO:0007669"/>
    <property type="project" value="UniProtKB-EC"/>
</dbReference>
<dbReference type="EMBL" id="LUKN01002584">
    <property type="protein sequence ID" value="OAQ98829.1"/>
    <property type="molecule type" value="Genomic_DNA"/>
</dbReference>
<dbReference type="OrthoDB" id="414175at2759"/>
<dbReference type="Gene3D" id="3.90.550.50">
    <property type="match status" value="1"/>
</dbReference>
<evidence type="ECO:0000256" key="11">
    <source>
        <dbReference type="ARBA" id="ARBA00023136"/>
    </source>
</evidence>
<keyword evidence="16" id="KW-1185">Reference proteome</keyword>
<evidence type="ECO:0000256" key="7">
    <source>
        <dbReference type="ARBA" id="ARBA00022692"/>
    </source>
</evidence>
<keyword evidence="8" id="KW-0547">Nucleotide-binding</keyword>
<evidence type="ECO:0000256" key="2">
    <source>
        <dbReference type="ARBA" id="ARBA00004922"/>
    </source>
</evidence>
<keyword evidence="6" id="KW-0808">Transferase</keyword>
<keyword evidence="11 12" id="KW-0472">Membrane</keyword>
<dbReference type="Proteomes" id="UP000243081">
    <property type="component" value="Unassembled WGS sequence"/>
</dbReference>
<accession>A0A179IAQ3</accession>
<evidence type="ECO:0000256" key="6">
    <source>
        <dbReference type="ARBA" id="ARBA00022679"/>
    </source>
</evidence>
<keyword evidence="7 12" id="KW-0812">Transmembrane</keyword>
<dbReference type="Pfam" id="PF02434">
    <property type="entry name" value="Fringe"/>
    <property type="match status" value="1"/>
</dbReference>
<dbReference type="GO" id="GO:0000166">
    <property type="term" value="F:nucleotide binding"/>
    <property type="evidence" value="ECO:0007669"/>
    <property type="project" value="UniProtKB-KW"/>
</dbReference>
<dbReference type="EC" id="2.4.1.122" evidence="4"/>
<reference evidence="15 16" key="1">
    <citation type="submission" date="2016-03" db="EMBL/GenBank/DDBJ databases">
        <title>Fine-scale spatial genetic structure of a fungal parasite of coffee scale insects.</title>
        <authorList>
            <person name="Jackson D."/>
            <person name="Zemenick K.A."/>
            <person name="Malloure B."/>
            <person name="Quandt C.A."/>
            <person name="James T.Y."/>
        </authorList>
    </citation>
    <scope>NUCLEOTIDE SEQUENCE [LARGE SCALE GENOMIC DNA]</scope>
    <source>
        <strain evidence="15 16">UM487</strain>
    </source>
</reference>
<keyword evidence="10 12" id="KW-1133">Transmembrane helix</keyword>
<gene>
    <name evidence="15" type="ORF">LLEC1_07641</name>
</gene>
<keyword evidence="9" id="KW-0735">Signal-anchor</keyword>
<comment type="caution">
    <text evidence="15">The sequence shown here is derived from an EMBL/GenBank/DDBJ whole genome shotgun (WGS) entry which is preliminary data.</text>
</comment>
<evidence type="ECO:0000256" key="1">
    <source>
        <dbReference type="ARBA" id="ARBA00004606"/>
    </source>
</evidence>
<comment type="similarity">
    <text evidence="3">Belongs to the glycosyltransferase 31 family. Beta3-Gal-T subfamily.</text>
</comment>
<evidence type="ECO:0000259" key="13">
    <source>
        <dbReference type="Pfam" id="PF00024"/>
    </source>
</evidence>
<dbReference type="Pfam" id="PF00024">
    <property type="entry name" value="PAN_1"/>
    <property type="match status" value="1"/>
</dbReference>
<dbReference type="AlphaFoldDB" id="A0A179IAQ3"/>
<dbReference type="InterPro" id="IPR026050">
    <property type="entry name" value="C1GALT1/C1GALT1_chp1"/>
</dbReference>
<keyword evidence="5" id="KW-0328">Glycosyltransferase</keyword>
<evidence type="ECO:0000313" key="15">
    <source>
        <dbReference type="EMBL" id="OAQ98829.1"/>
    </source>
</evidence>
<dbReference type="PANTHER" id="PTHR23033:SF40">
    <property type="entry name" value="APPLE DOMAIN-CONTAINING PROTEIN"/>
    <property type="match status" value="1"/>
</dbReference>
<feature type="domain" description="Apple" evidence="13">
    <location>
        <begin position="356"/>
        <end position="399"/>
    </location>
</feature>
<dbReference type="PANTHER" id="PTHR23033">
    <property type="entry name" value="BETA1,3-GALACTOSYLTRANSFERASE"/>
    <property type="match status" value="1"/>
</dbReference>
<dbReference type="InterPro" id="IPR003609">
    <property type="entry name" value="Pan_app"/>
</dbReference>
<dbReference type="OMA" id="PNKKWYL"/>
<evidence type="ECO:0000256" key="9">
    <source>
        <dbReference type="ARBA" id="ARBA00022968"/>
    </source>
</evidence>
<organism evidence="15 16">
    <name type="scientific">Cordyceps confragosa</name>
    <name type="common">Lecanicillium lecanii</name>
    <dbReference type="NCBI Taxonomy" id="2714763"/>
    <lineage>
        <taxon>Eukaryota</taxon>
        <taxon>Fungi</taxon>
        <taxon>Dikarya</taxon>
        <taxon>Ascomycota</taxon>
        <taxon>Pezizomycotina</taxon>
        <taxon>Sordariomycetes</taxon>
        <taxon>Hypocreomycetidae</taxon>
        <taxon>Hypocreales</taxon>
        <taxon>Cordycipitaceae</taxon>
        <taxon>Akanthomyces</taxon>
    </lineage>
</organism>
<comment type="subcellular location">
    <subcellularLocation>
        <location evidence="1">Membrane</location>
        <topology evidence="1">Single-pass type II membrane protein</topology>
    </subcellularLocation>
</comment>
<name>A0A179IAQ3_CORDF</name>
<evidence type="ECO:0000256" key="5">
    <source>
        <dbReference type="ARBA" id="ARBA00022676"/>
    </source>
</evidence>
<dbReference type="GO" id="GO:0016020">
    <property type="term" value="C:membrane"/>
    <property type="evidence" value="ECO:0007669"/>
    <property type="project" value="UniProtKB-SubCell"/>
</dbReference>
<evidence type="ECO:0000256" key="4">
    <source>
        <dbReference type="ARBA" id="ARBA00012557"/>
    </source>
</evidence>
<feature type="transmembrane region" description="Helical" evidence="12">
    <location>
        <begin position="12"/>
        <end position="30"/>
    </location>
</feature>
<protein>
    <recommendedName>
        <fullName evidence="4">N-acetylgalactosaminide beta-1,3-galactosyltransferase</fullName>
        <ecNumber evidence="4">2.4.1.122</ecNumber>
    </recommendedName>
</protein>
<evidence type="ECO:0000256" key="3">
    <source>
        <dbReference type="ARBA" id="ARBA00006462"/>
    </source>
</evidence>
<evidence type="ECO:0000256" key="10">
    <source>
        <dbReference type="ARBA" id="ARBA00022989"/>
    </source>
</evidence>
<proteinExistence type="inferred from homology"/>
<dbReference type="InterPro" id="IPR003378">
    <property type="entry name" value="Fringe-like_glycosylTrfase"/>
</dbReference>
<sequence length="427" mass="47996">MLNIPRRLRKRLLQTALLGLVFLSISYIVLPPDSSIRLALRFNAARASAVVRTATEDRDAWLRLPARYELDLREDVGYLIKTGYGTRHRVPLQLAALQGSYGGGLLGREGQDYIVVGDWTTVDDKDAKKIGVPVHDVLQTVREYGDEDWRAHHRFKKYQTLQSAIVAGDEETALEIGRSVGWELDALKFAPGMELMYKTMPNKKWYIILDDDTFVIKSTLNLFLSHLDPDNAHYIGNAVGDFRGRFAHGGSAIIISGAAMRRLIRRKDVVRQAYLESLDEKWGDKLVATTFLKLGIYLEERYAHHFNGESPEETRVTVAGAATKPVCWGELMELFRPAAATTAAGRDHVGPVRADKQVKTWGLVKKAADCERKCEVENSKWCLAWTYDKRRETCYASPWMVPGAGGAEGKVSGLNKDALKRMQARCR</sequence>
<feature type="domain" description="Fringe-like glycosyltransferase" evidence="14">
    <location>
        <begin position="200"/>
        <end position="263"/>
    </location>
</feature>
<evidence type="ECO:0000256" key="12">
    <source>
        <dbReference type="SAM" id="Phobius"/>
    </source>
</evidence>
<comment type="pathway">
    <text evidence="2">Protein modification; protein glycosylation.</text>
</comment>
<evidence type="ECO:0000259" key="14">
    <source>
        <dbReference type="Pfam" id="PF02434"/>
    </source>
</evidence>
<evidence type="ECO:0000313" key="16">
    <source>
        <dbReference type="Proteomes" id="UP000243081"/>
    </source>
</evidence>